<keyword evidence="4" id="KW-1185">Reference proteome</keyword>
<proteinExistence type="predicted"/>
<organism evidence="3 4">
    <name type="scientific">Kaistia dalseonensis</name>
    <dbReference type="NCBI Taxonomy" id="410840"/>
    <lineage>
        <taxon>Bacteria</taxon>
        <taxon>Pseudomonadati</taxon>
        <taxon>Pseudomonadota</taxon>
        <taxon>Alphaproteobacteria</taxon>
        <taxon>Hyphomicrobiales</taxon>
        <taxon>Kaistiaceae</taxon>
        <taxon>Kaistia</taxon>
    </lineage>
</organism>
<evidence type="ECO:0000259" key="2">
    <source>
        <dbReference type="Pfam" id="PF07007"/>
    </source>
</evidence>
<dbReference type="InterPro" id="IPR009739">
    <property type="entry name" value="LprI-like_N"/>
</dbReference>
<dbReference type="RefSeq" id="WP_266349418.1">
    <property type="nucleotide sequence ID" value="NZ_JAPKNG010000004.1"/>
</dbReference>
<gene>
    <name evidence="3" type="ORF">QO014_002900</name>
</gene>
<feature type="signal peptide" evidence="1">
    <location>
        <begin position="1"/>
        <end position="22"/>
    </location>
</feature>
<sequence length="140" mass="15508">MRIVAVSLGFAAALALASPAFAEDSPVDPIDAALATCLDSADGQSTAGMVQCLTTAYDAWDKELNTVYLALNKSLDAKSRGLLKRSQRQWIAYRDAERKFETGPWINDRGTLIRVTLNRQNVEMVKNRVLTLRSYLPDMQ</sequence>
<protein>
    <submittedName>
        <fullName evidence="3">Uncharacterized protein YecT (DUF1311 family)</fullName>
    </submittedName>
</protein>
<accession>A0ABU0H9R6</accession>
<keyword evidence="1" id="KW-0732">Signal</keyword>
<evidence type="ECO:0000313" key="4">
    <source>
        <dbReference type="Proteomes" id="UP001241603"/>
    </source>
</evidence>
<reference evidence="3 4" key="1">
    <citation type="submission" date="2023-07" db="EMBL/GenBank/DDBJ databases">
        <title>Genomic Encyclopedia of Type Strains, Phase IV (KMG-IV): sequencing the most valuable type-strain genomes for metagenomic binning, comparative biology and taxonomic classification.</title>
        <authorList>
            <person name="Goeker M."/>
        </authorList>
    </citation>
    <scope>NUCLEOTIDE SEQUENCE [LARGE SCALE GENOMIC DNA]</scope>
    <source>
        <strain evidence="3 4">B6-8</strain>
    </source>
</reference>
<dbReference type="Pfam" id="PF07007">
    <property type="entry name" value="LprI"/>
    <property type="match status" value="1"/>
</dbReference>
<comment type="caution">
    <text evidence="3">The sequence shown here is derived from an EMBL/GenBank/DDBJ whole genome shotgun (WGS) entry which is preliminary data.</text>
</comment>
<name>A0ABU0H9R6_9HYPH</name>
<feature type="chain" id="PRO_5045055707" evidence="1">
    <location>
        <begin position="23"/>
        <end position="140"/>
    </location>
</feature>
<evidence type="ECO:0000256" key="1">
    <source>
        <dbReference type="SAM" id="SignalP"/>
    </source>
</evidence>
<evidence type="ECO:0000313" key="3">
    <source>
        <dbReference type="EMBL" id="MDQ0438505.1"/>
    </source>
</evidence>
<dbReference type="PANTHER" id="PTHR39176">
    <property type="entry name" value="PERIPLASMIC PROTEIN-RELATED"/>
    <property type="match status" value="1"/>
</dbReference>
<feature type="domain" description="Lysozyme inhibitor LprI-like N-terminal" evidence="2">
    <location>
        <begin position="37"/>
        <end position="131"/>
    </location>
</feature>
<dbReference type="Gene3D" id="1.20.1270.180">
    <property type="match status" value="1"/>
</dbReference>
<dbReference type="Proteomes" id="UP001241603">
    <property type="component" value="Unassembled WGS sequence"/>
</dbReference>
<dbReference type="EMBL" id="JAUSVO010000004">
    <property type="protein sequence ID" value="MDQ0438505.1"/>
    <property type="molecule type" value="Genomic_DNA"/>
</dbReference>
<dbReference type="PANTHER" id="PTHR39176:SF1">
    <property type="entry name" value="PERIPLASMIC PROTEIN"/>
    <property type="match status" value="1"/>
</dbReference>